<proteinExistence type="inferred from homology"/>
<keyword evidence="3 6" id="KW-1133">Transmembrane helix</keyword>
<comment type="caution">
    <text evidence="8">The sequence shown here is derived from an EMBL/GenBank/DDBJ whole genome shotgun (WGS) entry which is preliminary data.</text>
</comment>
<feature type="transmembrane region" description="Helical" evidence="6">
    <location>
        <begin position="115"/>
        <end position="138"/>
    </location>
</feature>
<dbReference type="EMBL" id="JAULSN010000005">
    <property type="protein sequence ID" value="KAK3370720.1"/>
    <property type="molecule type" value="Genomic_DNA"/>
</dbReference>
<sequence length="306" mass="33860">MALVRFGGRLTGLELYPEGTRIRRNIEVQFPLALEVFGKPLKLSSCYWLLIASWLAGRHDIARLRPLSWDMDTSPWTDTLIKMTRATFTITAASWSKLAFAATMLRLADNGWMRWTLWFIIVSLNIVMALNAMISWVGCSPVQKSWNMTGVDGTCLDISVISNIGYVAGGYSAACDFTLALLPWAVIWKLQMKKKEKLGFGIAMSMGIVAGIALAHPIMDWTGQQESIPGDASQLIIWDTAEISVTSMVASIPLMRVLFREVQNISSAGDSGRDGQDILYRVDEVDIESRSANDNEMQPTSPKASS</sequence>
<feature type="transmembrane region" description="Helical" evidence="6">
    <location>
        <begin position="198"/>
        <end position="215"/>
    </location>
</feature>
<dbReference type="GO" id="GO:0016020">
    <property type="term" value="C:membrane"/>
    <property type="evidence" value="ECO:0007669"/>
    <property type="project" value="UniProtKB-SubCell"/>
</dbReference>
<comment type="similarity">
    <text evidence="5">Belongs to the SAT4 family.</text>
</comment>
<keyword evidence="2 6" id="KW-0812">Transmembrane</keyword>
<dbReference type="InterPro" id="IPR052337">
    <property type="entry name" value="SAT4-like"/>
</dbReference>
<dbReference type="PANTHER" id="PTHR33048:SF42">
    <property type="entry name" value="INTEGRAL MEMBRANE PROTEIN"/>
    <property type="match status" value="1"/>
</dbReference>
<evidence type="ECO:0000256" key="3">
    <source>
        <dbReference type="ARBA" id="ARBA00022989"/>
    </source>
</evidence>
<name>A0AAE0K6T2_9PEZI</name>
<evidence type="ECO:0000256" key="1">
    <source>
        <dbReference type="ARBA" id="ARBA00004141"/>
    </source>
</evidence>
<evidence type="ECO:0000256" key="2">
    <source>
        <dbReference type="ARBA" id="ARBA00022692"/>
    </source>
</evidence>
<reference evidence="8" key="1">
    <citation type="journal article" date="2023" name="Mol. Phylogenet. Evol.">
        <title>Genome-scale phylogeny and comparative genomics of the fungal order Sordariales.</title>
        <authorList>
            <person name="Hensen N."/>
            <person name="Bonometti L."/>
            <person name="Westerberg I."/>
            <person name="Brannstrom I.O."/>
            <person name="Guillou S."/>
            <person name="Cros-Aarteil S."/>
            <person name="Calhoun S."/>
            <person name="Haridas S."/>
            <person name="Kuo A."/>
            <person name="Mondo S."/>
            <person name="Pangilinan J."/>
            <person name="Riley R."/>
            <person name="LaButti K."/>
            <person name="Andreopoulos B."/>
            <person name="Lipzen A."/>
            <person name="Chen C."/>
            <person name="Yan M."/>
            <person name="Daum C."/>
            <person name="Ng V."/>
            <person name="Clum A."/>
            <person name="Steindorff A."/>
            <person name="Ohm R.A."/>
            <person name="Martin F."/>
            <person name="Silar P."/>
            <person name="Natvig D.O."/>
            <person name="Lalanne C."/>
            <person name="Gautier V."/>
            <person name="Ament-Velasquez S.L."/>
            <person name="Kruys A."/>
            <person name="Hutchinson M.I."/>
            <person name="Powell A.J."/>
            <person name="Barry K."/>
            <person name="Miller A.N."/>
            <person name="Grigoriev I.V."/>
            <person name="Debuchy R."/>
            <person name="Gladieux P."/>
            <person name="Hiltunen Thoren M."/>
            <person name="Johannesson H."/>
        </authorList>
    </citation>
    <scope>NUCLEOTIDE SEQUENCE</scope>
    <source>
        <strain evidence="8">CBS 958.72</strain>
    </source>
</reference>
<feature type="domain" description="Rhodopsin" evidence="7">
    <location>
        <begin position="85"/>
        <end position="260"/>
    </location>
</feature>
<evidence type="ECO:0000313" key="8">
    <source>
        <dbReference type="EMBL" id="KAK3370720.1"/>
    </source>
</evidence>
<organism evidence="8 9">
    <name type="scientific">Lasiosphaeria ovina</name>
    <dbReference type="NCBI Taxonomy" id="92902"/>
    <lineage>
        <taxon>Eukaryota</taxon>
        <taxon>Fungi</taxon>
        <taxon>Dikarya</taxon>
        <taxon>Ascomycota</taxon>
        <taxon>Pezizomycotina</taxon>
        <taxon>Sordariomycetes</taxon>
        <taxon>Sordariomycetidae</taxon>
        <taxon>Sordariales</taxon>
        <taxon>Lasiosphaeriaceae</taxon>
        <taxon>Lasiosphaeria</taxon>
    </lineage>
</organism>
<evidence type="ECO:0000259" key="7">
    <source>
        <dbReference type="Pfam" id="PF20684"/>
    </source>
</evidence>
<feature type="transmembrane region" description="Helical" evidence="6">
    <location>
        <begin position="235"/>
        <end position="259"/>
    </location>
</feature>
<keyword evidence="4 6" id="KW-0472">Membrane</keyword>
<dbReference type="Proteomes" id="UP001287356">
    <property type="component" value="Unassembled WGS sequence"/>
</dbReference>
<protein>
    <recommendedName>
        <fullName evidence="7">Rhodopsin domain-containing protein</fullName>
    </recommendedName>
</protein>
<evidence type="ECO:0000256" key="6">
    <source>
        <dbReference type="SAM" id="Phobius"/>
    </source>
</evidence>
<accession>A0AAE0K6T2</accession>
<keyword evidence="9" id="KW-1185">Reference proteome</keyword>
<feature type="transmembrane region" description="Helical" evidence="6">
    <location>
        <begin position="158"/>
        <end position="186"/>
    </location>
</feature>
<evidence type="ECO:0000313" key="9">
    <source>
        <dbReference type="Proteomes" id="UP001287356"/>
    </source>
</evidence>
<dbReference type="AlphaFoldDB" id="A0AAE0K6T2"/>
<reference evidence="8" key="2">
    <citation type="submission" date="2023-06" db="EMBL/GenBank/DDBJ databases">
        <authorList>
            <consortium name="Lawrence Berkeley National Laboratory"/>
            <person name="Haridas S."/>
            <person name="Hensen N."/>
            <person name="Bonometti L."/>
            <person name="Westerberg I."/>
            <person name="Brannstrom I.O."/>
            <person name="Guillou S."/>
            <person name="Cros-Aarteil S."/>
            <person name="Calhoun S."/>
            <person name="Kuo A."/>
            <person name="Mondo S."/>
            <person name="Pangilinan J."/>
            <person name="Riley R."/>
            <person name="Labutti K."/>
            <person name="Andreopoulos B."/>
            <person name="Lipzen A."/>
            <person name="Chen C."/>
            <person name="Yanf M."/>
            <person name="Daum C."/>
            <person name="Ng V."/>
            <person name="Clum A."/>
            <person name="Steindorff A."/>
            <person name="Ohm R."/>
            <person name="Martin F."/>
            <person name="Silar P."/>
            <person name="Natvig D."/>
            <person name="Lalanne C."/>
            <person name="Gautier V."/>
            <person name="Ament-Velasquez S.L."/>
            <person name="Kruys A."/>
            <person name="Hutchinson M.I."/>
            <person name="Powell A.J."/>
            <person name="Barry K."/>
            <person name="Miller A.N."/>
            <person name="Grigoriev I.V."/>
            <person name="Debuchy R."/>
            <person name="Gladieux P."/>
            <person name="Thoren M.H."/>
            <person name="Johannesson H."/>
        </authorList>
    </citation>
    <scope>NUCLEOTIDE SEQUENCE</scope>
    <source>
        <strain evidence="8">CBS 958.72</strain>
    </source>
</reference>
<dbReference type="PANTHER" id="PTHR33048">
    <property type="entry name" value="PTH11-LIKE INTEGRAL MEMBRANE PROTEIN (AFU_ORTHOLOGUE AFUA_5G11245)"/>
    <property type="match status" value="1"/>
</dbReference>
<comment type="subcellular location">
    <subcellularLocation>
        <location evidence="1">Membrane</location>
        <topology evidence="1">Multi-pass membrane protein</topology>
    </subcellularLocation>
</comment>
<evidence type="ECO:0000256" key="4">
    <source>
        <dbReference type="ARBA" id="ARBA00023136"/>
    </source>
</evidence>
<dbReference type="InterPro" id="IPR049326">
    <property type="entry name" value="Rhodopsin_dom_fungi"/>
</dbReference>
<evidence type="ECO:0000256" key="5">
    <source>
        <dbReference type="ARBA" id="ARBA00038359"/>
    </source>
</evidence>
<dbReference type="Pfam" id="PF20684">
    <property type="entry name" value="Fung_rhodopsin"/>
    <property type="match status" value="1"/>
</dbReference>
<gene>
    <name evidence="8" type="ORF">B0T24DRAFT_679876</name>
</gene>